<evidence type="ECO:0000256" key="3">
    <source>
        <dbReference type="ARBA" id="ARBA00022840"/>
    </source>
</evidence>
<feature type="compositionally biased region" description="Basic and acidic residues" evidence="7">
    <location>
        <begin position="648"/>
        <end position="661"/>
    </location>
</feature>
<feature type="compositionally biased region" description="Low complexity" evidence="7">
    <location>
        <begin position="777"/>
        <end position="798"/>
    </location>
</feature>
<feature type="region of interest" description="Disordered" evidence="7">
    <location>
        <begin position="776"/>
        <end position="964"/>
    </location>
</feature>
<dbReference type="InterPro" id="IPR027640">
    <property type="entry name" value="Kinesin-like_fam"/>
</dbReference>
<sequence length="1049" mass="109810">MWRDNPLDGLGGRESDRFLIDNASTAPLSSLFQLDRLNLKETVTADESMDDGCLSDAASTTLCKLDDTSNVKVAVRIRPLGEDQQHVIHLTNSKVVSIAKPAKRQLQYLKSQQATRNEYAFDAAFGPESQQEEIYSAAARPIIDKVMGGVNGTVFAYGATGAGKTFTMLGGGGGTGTTGEEEGIIGRAIRDVFKAKARLEEEAEGRQEDYLDPDLGAAGAGGGASTTKQVNVRVAVSFMEVYNESIRDLLSPSGQVCEVQEDLSEVKVSGLTEVEVFDAESALQALQRGSRLRKMESTAANKVSSRSHAVFQLVVSSEVTTTTRTTPSSSSASAVVGAGGEQTTGRGGKRHRTQNNQGGGNGNGSGGAAGVTVKKRAKLSLIDLAGSERACVTQNRGAQLREGAHINRSLLALANCINALGSRADREFHKKEKENTQHSNQGLSASGVGGLPGGGGASKGAGGALAKVKYRDSKLTHLLKNSLEGDCLVVMIANVHPGVLAYEESHNTLKYANRAKNIRLQPQTHSQCTMQQVPSQPLAVMNAQQQQGGGGGGGGDCRDKERGPYPRGFEGASTSPPRFGPPDSSAVVEGGARGLEDDTVGQGGTWRGTGRGRERPEEEDEESDGPPPTVLRHRSGGRGEEGVLSEEADLREREEEKERDGGGNWNPALEGSARKRRRQNEGTVESAGEVHPLPLPLHNREREGATRPAPPLRSGDLQALCDSQRDVISQLRSALSTAIEEKERLRQEVAERDTTIAERDARILRLADAVLRANRTGSAGAGAPPGPGASAGHPGGPSDYQAPTHRRAEREPKGRREGEGDGASGGGGACSGSLTLLREKERERKVRQALLREKAKEKEKSVGGLHTEGEGNGDEGAERGKDGDLKGPGGSRGGRGGVPSSGVHLFSSSAAPQYQHPQQQRGGFGGTSGRHLSEGHGGSGSLIGEVAASVSASGDAPPTSRLRAARASVKAQISKAALSNLCPSSSSSSSTGPAASGFSNSNWVGGDPAMMQSGRPGWGGIEGSLDVVMEEPSEQGGIGGGEFEKTRDF</sequence>
<dbReference type="InterPro" id="IPR027417">
    <property type="entry name" value="P-loop_NTPase"/>
</dbReference>
<keyword evidence="5 6" id="KW-0505">Motor protein</keyword>
<dbReference type="PRINTS" id="PR00380">
    <property type="entry name" value="KINESINHEAVY"/>
</dbReference>
<feature type="compositionally biased region" description="Polar residues" evidence="7">
    <location>
        <begin position="906"/>
        <end position="921"/>
    </location>
</feature>
<keyword evidence="3 6" id="KW-0067">ATP-binding</keyword>
<proteinExistence type="inferred from homology"/>
<keyword evidence="4" id="KW-0175">Coiled coil</keyword>
<dbReference type="GO" id="GO:0007018">
    <property type="term" value="P:microtubule-based movement"/>
    <property type="evidence" value="ECO:0007669"/>
    <property type="project" value="InterPro"/>
</dbReference>
<dbReference type="InterPro" id="IPR019821">
    <property type="entry name" value="Kinesin_motor_CS"/>
</dbReference>
<evidence type="ECO:0000256" key="4">
    <source>
        <dbReference type="ARBA" id="ARBA00023054"/>
    </source>
</evidence>
<keyword evidence="2 6" id="KW-0547">Nucleotide-binding</keyword>
<evidence type="ECO:0000256" key="1">
    <source>
        <dbReference type="ARBA" id="ARBA00022701"/>
    </source>
</evidence>
<feature type="region of interest" description="Disordered" evidence="7">
    <location>
        <begin position="430"/>
        <end position="456"/>
    </location>
</feature>
<feature type="region of interest" description="Disordered" evidence="7">
    <location>
        <begin position="543"/>
        <end position="718"/>
    </location>
</feature>
<dbReference type="PANTHER" id="PTHR47968">
    <property type="entry name" value="CENTROMERE PROTEIN E"/>
    <property type="match status" value="1"/>
</dbReference>
<dbReference type="GO" id="GO:0008017">
    <property type="term" value="F:microtubule binding"/>
    <property type="evidence" value="ECO:0007669"/>
    <property type="project" value="InterPro"/>
</dbReference>
<organism evidence="9">
    <name type="scientific">Chromera velia CCMP2878</name>
    <dbReference type="NCBI Taxonomy" id="1169474"/>
    <lineage>
        <taxon>Eukaryota</taxon>
        <taxon>Sar</taxon>
        <taxon>Alveolata</taxon>
        <taxon>Colpodellida</taxon>
        <taxon>Chromeraceae</taxon>
        <taxon>Chromera</taxon>
    </lineage>
</organism>
<accession>A0A0G4FD88</accession>
<feature type="domain" description="Kinesin motor" evidence="8">
    <location>
        <begin position="70"/>
        <end position="518"/>
    </location>
</feature>
<evidence type="ECO:0000256" key="5">
    <source>
        <dbReference type="ARBA" id="ARBA00023175"/>
    </source>
</evidence>
<dbReference type="GO" id="GO:0005874">
    <property type="term" value="C:microtubule"/>
    <property type="evidence" value="ECO:0007669"/>
    <property type="project" value="UniProtKB-KW"/>
</dbReference>
<dbReference type="SUPFAM" id="SSF52540">
    <property type="entry name" value="P-loop containing nucleoside triphosphate hydrolases"/>
    <property type="match status" value="1"/>
</dbReference>
<dbReference type="SMART" id="SM00129">
    <property type="entry name" value="KISc"/>
    <property type="match status" value="1"/>
</dbReference>
<feature type="binding site" evidence="6">
    <location>
        <begin position="158"/>
        <end position="165"/>
    </location>
    <ligand>
        <name>ATP</name>
        <dbReference type="ChEBI" id="CHEBI:30616"/>
    </ligand>
</feature>
<dbReference type="GO" id="GO:0005524">
    <property type="term" value="F:ATP binding"/>
    <property type="evidence" value="ECO:0007669"/>
    <property type="project" value="UniProtKB-UniRule"/>
</dbReference>
<feature type="compositionally biased region" description="Basic and acidic residues" evidence="7">
    <location>
        <begin position="837"/>
        <end position="861"/>
    </location>
</feature>
<dbReference type="InterPro" id="IPR001752">
    <property type="entry name" value="Kinesin_motor_dom"/>
</dbReference>
<feature type="compositionally biased region" description="Basic and acidic residues" evidence="7">
    <location>
        <begin position="876"/>
        <end position="885"/>
    </location>
</feature>
<evidence type="ECO:0000259" key="8">
    <source>
        <dbReference type="PROSITE" id="PS50067"/>
    </source>
</evidence>
<dbReference type="PROSITE" id="PS50067">
    <property type="entry name" value="KINESIN_MOTOR_2"/>
    <property type="match status" value="1"/>
</dbReference>
<dbReference type="PROSITE" id="PS00411">
    <property type="entry name" value="KINESIN_MOTOR_1"/>
    <property type="match status" value="1"/>
</dbReference>
<feature type="compositionally biased region" description="Gly residues" evidence="7">
    <location>
        <begin position="447"/>
        <end position="456"/>
    </location>
</feature>
<feature type="compositionally biased region" description="Gly residues" evidence="7">
    <location>
        <begin position="821"/>
        <end position="830"/>
    </location>
</feature>
<dbReference type="Gene3D" id="3.40.850.10">
    <property type="entry name" value="Kinesin motor domain"/>
    <property type="match status" value="1"/>
</dbReference>
<gene>
    <name evidence="9" type="ORF">Cvel_16322</name>
</gene>
<dbReference type="EMBL" id="CDMZ01000278">
    <property type="protein sequence ID" value="CEM10869.1"/>
    <property type="molecule type" value="Genomic_DNA"/>
</dbReference>
<feature type="compositionally biased region" description="Basic and acidic residues" evidence="7">
    <location>
        <begin position="806"/>
        <end position="819"/>
    </location>
</feature>
<feature type="compositionally biased region" description="Gly residues" evidence="7">
    <location>
        <begin position="886"/>
        <end position="899"/>
    </location>
</feature>
<comment type="similarity">
    <text evidence="6">Belongs to the TRAFAC class myosin-kinesin ATPase superfamily. Kinesin family.</text>
</comment>
<keyword evidence="1" id="KW-0493">Microtubule</keyword>
<evidence type="ECO:0000256" key="6">
    <source>
        <dbReference type="PROSITE-ProRule" id="PRU00283"/>
    </source>
</evidence>
<dbReference type="AlphaFoldDB" id="A0A0G4FD88"/>
<feature type="compositionally biased region" description="Polar residues" evidence="7">
    <location>
        <begin position="991"/>
        <end position="1003"/>
    </location>
</feature>
<feature type="compositionally biased region" description="Gly residues" evidence="7">
    <location>
        <begin position="357"/>
        <end position="369"/>
    </location>
</feature>
<feature type="region of interest" description="Disordered" evidence="7">
    <location>
        <begin position="980"/>
        <end position="1023"/>
    </location>
</feature>
<protein>
    <recommendedName>
        <fullName evidence="8">Kinesin motor domain-containing protein</fullName>
    </recommendedName>
</protein>
<dbReference type="Pfam" id="PF00225">
    <property type="entry name" value="Kinesin"/>
    <property type="match status" value="2"/>
</dbReference>
<reference evidence="9" key="1">
    <citation type="submission" date="2014-11" db="EMBL/GenBank/DDBJ databases">
        <authorList>
            <person name="Otto D Thomas"/>
            <person name="Naeem Raeece"/>
        </authorList>
    </citation>
    <scope>NUCLEOTIDE SEQUENCE</scope>
</reference>
<dbReference type="InterPro" id="IPR036961">
    <property type="entry name" value="Kinesin_motor_dom_sf"/>
</dbReference>
<feature type="region of interest" description="Disordered" evidence="7">
    <location>
        <begin position="319"/>
        <end position="370"/>
    </location>
</feature>
<evidence type="ECO:0000313" key="9">
    <source>
        <dbReference type="EMBL" id="CEM10869.1"/>
    </source>
</evidence>
<evidence type="ECO:0000256" key="2">
    <source>
        <dbReference type="ARBA" id="ARBA00022741"/>
    </source>
</evidence>
<feature type="region of interest" description="Disordered" evidence="7">
    <location>
        <begin position="203"/>
        <end position="224"/>
    </location>
</feature>
<dbReference type="GO" id="GO:0003777">
    <property type="term" value="F:microtubule motor activity"/>
    <property type="evidence" value="ECO:0007669"/>
    <property type="project" value="InterPro"/>
</dbReference>
<feature type="compositionally biased region" description="Gly residues" evidence="7">
    <location>
        <begin position="337"/>
        <end position="346"/>
    </location>
</feature>
<dbReference type="VEuPathDB" id="CryptoDB:Cvel_16322"/>
<dbReference type="PANTHER" id="PTHR47968:SF13">
    <property type="entry name" value="KINESIN-LIKE PROTEIN KIF19 ISOFORM X1"/>
    <property type="match status" value="1"/>
</dbReference>
<evidence type="ECO:0000256" key="7">
    <source>
        <dbReference type="SAM" id="MobiDB-lite"/>
    </source>
</evidence>
<feature type="compositionally biased region" description="Low complexity" evidence="7">
    <location>
        <begin position="319"/>
        <end position="336"/>
    </location>
</feature>
<name>A0A0G4FD88_9ALVE</name>